<dbReference type="Pfam" id="PF14111">
    <property type="entry name" value="DUF4283"/>
    <property type="match status" value="1"/>
</dbReference>
<evidence type="ECO:0000256" key="1">
    <source>
        <dbReference type="SAM" id="MobiDB-lite"/>
    </source>
</evidence>
<proteinExistence type="predicted"/>
<feature type="compositionally biased region" description="Basic residues" evidence="1">
    <location>
        <begin position="253"/>
        <end position="262"/>
    </location>
</feature>
<evidence type="ECO:0000313" key="4">
    <source>
        <dbReference type="Proteomes" id="UP001358586"/>
    </source>
</evidence>
<comment type="caution">
    <text evidence="3">The sequence shown here is derived from an EMBL/GenBank/DDBJ whole genome shotgun (WGS) entry which is preliminary data.</text>
</comment>
<reference evidence="3 4" key="1">
    <citation type="submission" date="2023-03" db="EMBL/GenBank/DDBJ databases">
        <title>WGS of Gossypium arboreum.</title>
        <authorList>
            <person name="Yu D."/>
        </authorList>
    </citation>
    <scope>NUCLEOTIDE SEQUENCE [LARGE SCALE GENOMIC DNA]</scope>
    <source>
        <tissue evidence="3">Leaf</tissue>
    </source>
</reference>
<protein>
    <recommendedName>
        <fullName evidence="2">DUF4283 domain-containing protein</fullName>
    </recommendedName>
</protein>
<dbReference type="EMBL" id="JARKNE010000007">
    <property type="protein sequence ID" value="KAK5818114.1"/>
    <property type="molecule type" value="Genomic_DNA"/>
</dbReference>
<accession>A0ABR0PAC8</accession>
<dbReference type="Proteomes" id="UP001358586">
    <property type="component" value="Chromosome 7"/>
</dbReference>
<dbReference type="PANTHER" id="PTHR31286">
    <property type="entry name" value="GLYCINE-RICH CELL WALL STRUCTURAL PROTEIN 1.8-LIKE"/>
    <property type="match status" value="1"/>
</dbReference>
<evidence type="ECO:0000313" key="3">
    <source>
        <dbReference type="EMBL" id="KAK5818114.1"/>
    </source>
</evidence>
<name>A0ABR0PAC8_GOSAR</name>
<dbReference type="InterPro" id="IPR040256">
    <property type="entry name" value="At4g02000-like"/>
</dbReference>
<sequence>MLSMMVEDINALFERLNFSEEEAIKVVSSKVKSLKIQGYEALAIGKIMSDERVNKNVMYRVLKSLWFTKEEVNFVELKEGVFLVEFGVIEDRARILNLSLWLFDQCLFAMLPYVKDQGLDSYAFNFMLFWVRIFNIPLEYMDRQVALDVGKAIGNVVAIGWQDNDRRWTEFIRRDEQNEQNLQYGNWLRAMVGGSSQPRGNWRNGVEVIEEKKDEQKETESVRLREGNESAIIKECEKAKNDEEESGSCSPFGKRHQRTTCE</sequence>
<dbReference type="PANTHER" id="PTHR31286:SF178">
    <property type="entry name" value="DUF4283 DOMAIN-CONTAINING PROTEIN"/>
    <property type="match status" value="1"/>
</dbReference>
<dbReference type="InterPro" id="IPR025558">
    <property type="entry name" value="DUF4283"/>
</dbReference>
<gene>
    <name evidence="3" type="ORF">PVK06_023045</name>
</gene>
<organism evidence="3 4">
    <name type="scientific">Gossypium arboreum</name>
    <name type="common">Tree cotton</name>
    <name type="synonym">Gossypium nanking</name>
    <dbReference type="NCBI Taxonomy" id="29729"/>
    <lineage>
        <taxon>Eukaryota</taxon>
        <taxon>Viridiplantae</taxon>
        <taxon>Streptophyta</taxon>
        <taxon>Embryophyta</taxon>
        <taxon>Tracheophyta</taxon>
        <taxon>Spermatophyta</taxon>
        <taxon>Magnoliopsida</taxon>
        <taxon>eudicotyledons</taxon>
        <taxon>Gunneridae</taxon>
        <taxon>Pentapetalae</taxon>
        <taxon>rosids</taxon>
        <taxon>malvids</taxon>
        <taxon>Malvales</taxon>
        <taxon>Malvaceae</taxon>
        <taxon>Malvoideae</taxon>
        <taxon>Gossypium</taxon>
    </lineage>
</organism>
<feature type="region of interest" description="Disordered" evidence="1">
    <location>
        <begin position="237"/>
        <end position="262"/>
    </location>
</feature>
<keyword evidence="4" id="KW-1185">Reference proteome</keyword>
<feature type="domain" description="DUF4283" evidence="2">
    <location>
        <begin position="44"/>
        <end position="116"/>
    </location>
</feature>
<evidence type="ECO:0000259" key="2">
    <source>
        <dbReference type="Pfam" id="PF14111"/>
    </source>
</evidence>